<proteinExistence type="predicted"/>
<keyword evidence="1" id="KW-1133">Transmembrane helix</keyword>
<dbReference type="EMBL" id="OY288114">
    <property type="protein sequence ID" value="CAJ0873515.1"/>
    <property type="molecule type" value="Genomic_DNA"/>
</dbReference>
<gene>
    <name evidence="2" type="ORF">AMST5_02516</name>
</gene>
<keyword evidence="1" id="KW-0472">Membrane</keyword>
<evidence type="ECO:0000313" key="2">
    <source>
        <dbReference type="EMBL" id="CAJ0873515.1"/>
    </source>
</evidence>
<sequence>MPASLRLITKDDALVHKRAVEPLHGLASAAVLLAIAVAVLVIVEAMSAPLADWASAQTLASLAPV</sequence>
<dbReference type="AlphaFoldDB" id="A0AA48M061"/>
<organism evidence="2">
    <name type="scientific">freshwater sediment metagenome</name>
    <dbReference type="NCBI Taxonomy" id="556182"/>
    <lineage>
        <taxon>unclassified sequences</taxon>
        <taxon>metagenomes</taxon>
        <taxon>ecological metagenomes</taxon>
    </lineage>
</organism>
<evidence type="ECO:0000256" key="1">
    <source>
        <dbReference type="SAM" id="Phobius"/>
    </source>
</evidence>
<reference evidence="2" key="1">
    <citation type="submission" date="2023-07" db="EMBL/GenBank/DDBJ databases">
        <authorList>
            <person name="Pelsma A.J. K."/>
        </authorList>
    </citation>
    <scope>NUCLEOTIDE SEQUENCE</scope>
</reference>
<protein>
    <submittedName>
        <fullName evidence="2">Uncharacterized protein</fullName>
    </submittedName>
</protein>
<feature type="transmembrane region" description="Helical" evidence="1">
    <location>
        <begin position="23"/>
        <end position="43"/>
    </location>
</feature>
<keyword evidence="1" id="KW-0812">Transmembrane</keyword>
<accession>A0AA48M061</accession>
<name>A0AA48M061_9ZZZZ</name>